<sequence>MHFNEETSKTRANPISIFLHIPRFLTNLLNDLLGDSIKGNQERSSAVRQGISSQQYDPEFSRSDPCGLCKCQYGSGGQVVYPGAVKSGVVLGGVKSGGLYRGSSGGGKVLLGGGGAAHGVGKVVIGGGGVRKGGVVVGGKASYPHGNVQSVGGHGYFPDEAPGLSGYGKGVIYRRVQNVAPLALSCPFGWTRYHDSCYYFSRDKLSWFRASMKCAYMGGYLAVVNYAHENSFLKLMAKKNHLHEGAWFGLNDVLFPKTHTWYWGYGKKGCKWFDWFGKGPRYGRGGDNNCACFKEDYHYQWAVSSCASKLYYICELKPVINLCISFYDFEKKL</sequence>
<dbReference type="InterPro" id="IPR050111">
    <property type="entry name" value="C-type_lectin/snaclec_domain"/>
</dbReference>
<evidence type="ECO:0000313" key="2">
    <source>
        <dbReference type="EMBL" id="KAK3088443.1"/>
    </source>
</evidence>
<dbReference type="CDD" id="cd00037">
    <property type="entry name" value="CLECT"/>
    <property type="match status" value="1"/>
</dbReference>
<accession>A0AA88Y374</accession>
<reference evidence="2" key="1">
    <citation type="submission" date="2019-08" db="EMBL/GenBank/DDBJ databases">
        <title>The improved chromosome-level genome for the pearl oyster Pinctada fucata martensii using PacBio sequencing and Hi-C.</title>
        <authorList>
            <person name="Zheng Z."/>
        </authorList>
    </citation>
    <scope>NUCLEOTIDE SEQUENCE</scope>
    <source>
        <strain evidence="2">ZZ-2019</strain>
        <tissue evidence="2">Adductor muscle</tissue>
    </source>
</reference>
<dbReference type="InterPro" id="IPR016186">
    <property type="entry name" value="C-type_lectin-like/link_sf"/>
</dbReference>
<evidence type="ECO:0000259" key="1">
    <source>
        <dbReference type="PROSITE" id="PS50041"/>
    </source>
</evidence>
<dbReference type="SUPFAM" id="SSF56436">
    <property type="entry name" value="C-type lectin-like"/>
    <property type="match status" value="1"/>
</dbReference>
<protein>
    <recommendedName>
        <fullName evidence="1">C-type lectin domain-containing protein</fullName>
    </recommendedName>
</protein>
<dbReference type="PANTHER" id="PTHR22803">
    <property type="entry name" value="MANNOSE, PHOSPHOLIPASE, LECTIN RECEPTOR RELATED"/>
    <property type="match status" value="1"/>
</dbReference>
<dbReference type="EMBL" id="VSWD01000011">
    <property type="protein sequence ID" value="KAK3088443.1"/>
    <property type="molecule type" value="Genomic_DNA"/>
</dbReference>
<dbReference type="Pfam" id="PF00059">
    <property type="entry name" value="Lectin_C"/>
    <property type="match status" value="1"/>
</dbReference>
<gene>
    <name evidence="2" type="ORF">FSP39_019299</name>
</gene>
<feature type="domain" description="C-type lectin" evidence="1">
    <location>
        <begin position="193"/>
        <end position="315"/>
    </location>
</feature>
<organism evidence="2 3">
    <name type="scientific">Pinctada imbricata</name>
    <name type="common">Atlantic pearl-oyster</name>
    <name type="synonym">Pinctada martensii</name>
    <dbReference type="NCBI Taxonomy" id="66713"/>
    <lineage>
        <taxon>Eukaryota</taxon>
        <taxon>Metazoa</taxon>
        <taxon>Spiralia</taxon>
        <taxon>Lophotrochozoa</taxon>
        <taxon>Mollusca</taxon>
        <taxon>Bivalvia</taxon>
        <taxon>Autobranchia</taxon>
        <taxon>Pteriomorphia</taxon>
        <taxon>Pterioida</taxon>
        <taxon>Pterioidea</taxon>
        <taxon>Pteriidae</taxon>
        <taxon>Pinctada</taxon>
    </lineage>
</organism>
<evidence type="ECO:0000313" key="3">
    <source>
        <dbReference type="Proteomes" id="UP001186944"/>
    </source>
</evidence>
<dbReference type="Gene3D" id="3.10.100.10">
    <property type="entry name" value="Mannose-Binding Protein A, subunit A"/>
    <property type="match status" value="1"/>
</dbReference>
<dbReference type="PROSITE" id="PS50041">
    <property type="entry name" value="C_TYPE_LECTIN_2"/>
    <property type="match status" value="1"/>
</dbReference>
<dbReference type="InterPro" id="IPR001304">
    <property type="entry name" value="C-type_lectin-like"/>
</dbReference>
<comment type="caution">
    <text evidence="2">The sequence shown here is derived from an EMBL/GenBank/DDBJ whole genome shotgun (WGS) entry which is preliminary data.</text>
</comment>
<name>A0AA88Y374_PINIB</name>
<dbReference type="AlphaFoldDB" id="A0AA88Y374"/>
<dbReference type="SMART" id="SM00034">
    <property type="entry name" value="CLECT"/>
    <property type="match status" value="1"/>
</dbReference>
<dbReference type="InterPro" id="IPR016187">
    <property type="entry name" value="CTDL_fold"/>
</dbReference>
<proteinExistence type="predicted"/>
<dbReference type="Proteomes" id="UP001186944">
    <property type="component" value="Unassembled WGS sequence"/>
</dbReference>
<keyword evidence="3" id="KW-1185">Reference proteome</keyword>